<dbReference type="PANTHER" id="PTHR10587">
    <property type="entry name" value="GLYCOSYL TRANSFERASE-RELATED"/>
    <property type="match status" value="1"/>
</dbReference>
<dbReference type="PROSITE" id="PS51677">
    <property type="entry name" value="NODB"/>
    <property type="match status" value="1"/>
</dbReference>
<accession>A0A1B1N1J8</accession>
<dbReference type="CDD" id="cd10917">
    <property type="entry name" value="CE4_NodB_like_6s_7s"/>
    <property type="match status" value="1"/>
</dbReference>
<evidence type="ECO:0000259" key="1">
    <source>
        <dbReference type="PROSITE" id="PS51677"/>
    </source>
</evidence>
<reference evidence="2 3" key="1">
    <citation type="submission" date="2016-01" db="EMBL/GenBank/DDBJ databases">
        <title>Complete Genome Sequence of Paenibacillus yonginensis DCY84, a novel Plant Growth-Promoting Bacteria with Elicitation of Induced Systemic Resistance.</title>
        <authorList>
            <person name="Kim Y.J."/>
            <person name="Yang D.C."/>
            <person name="Sukweenadhi J."/>
        </authorList>
    </citation>
    <scope>NUCLEOTIDE SEQUENCE [LARGE SCALE GENOMIC DNA]</scope>
    <source>
        <strain evidence="2 3">DCY84</strain>
    </source>
</reference>
<evidence type="ECO:0000313" key="2">
    <source>
        <dbReference type="EMBL" id="ANS75312.1"/>
    </source>
</evidence>
<dbReference type="Pfam" id="PF01522">
    <property type="entry name" value="Polysacc_deac_1"/>
    <property type="match status" value="1"/>
</dbReference>
<dbReference type="InterPro" id="IPR002509">
    <property type="entry name" value="NODB_dom"/>
</dbReference>
<gene>
    <name evidence="2" type="ORF">AWM70_12425</name>
</gene>
<dbReference type="KEGG" id="pyg:AWM70_12425"/>
<dbReference type="SUPFAM" id="SSF88713">
    <property type="entry name" value="Glycoside hydrolase/deacetylase"/>
    <property type="match status" value="1"/>
</dbReference>
<dbReference type="InterPro" id="IPR050248">
    <property type="entry name" value="Polysacc_deacetylase_ArnD"/>
</dbReference>
<organism evidence="2 3">
    <name type="scientific">Paenibacillus yonginensis</name>
    <dbReference type="NCBI Taxonomy" id="1462996"/>
    <lineage>
        <taxon>Bacteria</taxon>
        <taxon>Bacillati</taxon>
        <taxon>Bacillota</taxon>
        <taxon>Bacilli</taxon>
        <taxon>Bacillales</taxon>
        <taxon>Paenibacillaceae</taxon>
        <taxon>Paenibacillus</taxon>
    </lineage>
</organism>
<feature type="domain" description="NodB homology" evidence="1">
    <location>
        <begin position="15"/>
        <end position="196"/>
    </location>
</feature>
<dbReference type="EMBL" id="CP014167">
    <property type="protein sequence ID" value="ANS75312.1"/>
    <property type="molecule type" value="Genomic_DNA"/>
</dbReference>
<name>A0A1B1N1J8_9BACL</name>
<dbReference type="Proteomes" id="UP000092573">
    <property type="component" value="Chromosome"/>
</dbReference>
<dbReference type="GO" id="GO:0005975">
    <property type="term" value="P:carbohydrate metabolic process"/>
    <property type="evidence" value="ECO:0007669"/>
    <property type="project" value="InterPro"/>
</dbReference>
<dbReference type="RefSeq" id="WP_068696823.1">
    <property type="nucleotide sequence ID" value="NZ_CP014167.1"/>
</dbReference>
<proteinExistence type="predicted"/>
<keyword evidence="3" id="KW-1185">Reference proteome</keyword>
<dbReference type="InterPro" id="IPR011330">
    <property type="entry name" value="Glyco_hydro/deAcase_b/a-brl"/>
</dbReference>
<dbReference type="AlphaFoldDB" id="A0A1B1N1J8"/>
<dbReference type="Gene3D" id="3.20.20.370">
    <property type="entry name" value="Glycoside hydrolase/deacetylase"/>
    <property type="match status" value="1"/>
</dbReference>
<dbReference type="STRING" id="1462996.AWM70_12425"/>
<dbReference type="GO" id="GO:0016810">
    <property type="term" value="F:hydrolase activity, acting on carbon-nitrogen (but not peptide) bonds"/>
    <property type="evidence" value="ECO:0007669"/>
    <property type="project" value="InterPro"/>
</dbReference>
<sequence length="210" mass="23074">MAEISLINKVPTRGKAVAFTFDDGPDPLFTRQIMDIFREVNGHATFFMIGRQIELYGNLAAEVHAAGHEIANHTYSHPDLTKLTLEEVRTELELADSRIRQVTGKQASHFRPPYFAATPEIIALAAEMGYTSIGCVNGEAKDWEQPGVSFIVDQTRLTVESGSIFLFHDGYGERSQTVEAVRILAQELAAEGFSCVTVSELLQSAAADQV</sequence>
<evidence type="ECO:0000313" key="3">
    <source>
        <dbReference type="Proteomes" id="UP000092573"/>
    </source>
</evidence>
<dbReference type="OrthoDB" id="2649545at2"/>
<protein>
    <submittedName>
        <fullName evidence="2">Polysaccharide deacetylase</fullName>
    </submittedName>
</protein>